<evidence type="ECO:0000256" key="6">
    <source>
        <dbReference type="HAMAP-Rule" id="MF_01007"/>
    </source>
</evidence>
<dbReference type="AlphaFoldDB" id="A0A346XZJ3"/>
<feature type="compositionally biased region" description="Acidic residues" evidence="7">
    <location>
        <begin position="345"/>
        <end position="355"/>
    </location>
</feature>
<dbReference type="GO" id="GO:0071424">
    <property type="term" value="F:rRNA (cytosine-N4-)-methyltransferase activity"/>
    <property type="evidence" value="ECO:0007669"/>
    <property type="project" value="UniProtKB-UniRule"/>
</dbReference>
<dbReference type="RefSeq" id="WP_114592100.1">
    <property type="nucleotide sequence ID" value="NZ_CAXIBR010000037.1"/>
</dbReference>
<dbReference type="GO" id="GO:0005737">
    <property type="term" value="C:cytoplasm"/>
    <property type="evidence" value="ECO:0007669"/>
    <property type="project" value="UniProtKB-SubCell"/>
</dbReference>
<feature type="binding site" evidence="6">
    <location>
        <begin position="36"/>
        <end position="38"/>
    </location>
    <ligand>
        <name>S-adenosyl-L-methionine</name>
        <dbReference type="ChEBI" id="CHEBI:59789"/>
    </ligand>
</feature>
<feature type="binding site" evidence="6">
    <location>
        <position position="106"/>
    </location>
    <ligand>
        <name>S-adenosyl-L-methionine</name>
        <dbReference type="ChEBI" id="CHEBI:59789"/>
    </ligand>
</feature>
<evidence type="ECO:0000256" key="3">
    <source>
        <dbReference type="ARBA" id="ARBA00022603"/>
    </source>
</evidence>
<dbReference type="InterPro" id="IPR029063">
    <property type="entry name" value="SAM-dependent_MTases_sf"/>
</dbReference>
<dbReference type="Gene3D" id="3.40.50.150">
    <property type="entry name" value="Vaccinia Virus protein VP39"/>
    <property type="match status" value="1"/>
</dbReference>
<dbReference type="PIRSF" id="PIRSF004486">
    <property type="entry name" value="MraW"/>
    <property type="match status" value="1"/>
</dbReference>
<gene>
    <name evidence="6" type="primary">rsmH</name>
    <name evidence="8" type="ORF">DVS28_a2961</name>
</gene>
<dbReference type="SUPFAM" id="SSF53335">
    <property type="entry name" value="S-adenosyl-L-methionine-dependent methyltransferases"/>
    <property type="match status" value="1"/>
</dbReference>
<evidence type="ECO:0000256" key="5">
    <source>
        <dbReference type="ARBA" id="ARBA00022691"/>
    </source>
</evidence>
<evidence type="ECO:0000256" key="1">
    <source>
        <dbReference type="ARBA" id="ARBA00010396"/>
    </source>
</evidence>
<dbReference type="Proteomes" id="UP000264006">
    <property type="component" value="Chromosome"/>
</dbReference>
<feature type="region of interest" description="Disordered" evidence="7">
    <location>
        <begin position="314"/>
        <end position="355"/>
    </location>
</feature>
<keyword evidence="6" id="KW-0963">Cytoplasm</keyword>
<evidence type="ECO:0000256" key="7">
    <source>
        <dbReference type="SAM" id="MobiDB-lite"/>
    </source>
</evidence>
<keyword evidence="3 6" id="KW-0489">Methyltransferase</keyword>
<organism evidence="8 9">
    <name type="scientific">Euzebya pacifica</name>
    <dbReference type="NCBI Taxonomy" id="1608957"/>
    <lineage>
        <taxon>Bacteria</taxon>
        <taxon>Bacillati</taxon>
        <taxon>Actinomycetota</taxon>
        <taxon>Nitriliruptoria</taxon>
        <taxon>Euzebyales</taxon>
    </lineage>
</organism>
<dbReference type="PANTHER" id="PTHR11265:SF0">
    <property type="entry name" value="12S RRNA N4-METHYLCYTIDINE METHYLTRANSFERASE"/>
    <property type="match status" value="1"/>
</dbReference>
<dbReference type="GO" id="GO:0070475">
    <property type="term" value="P:rRNA base methylation"/>
    <property type="evidence" value="ECO:0007669"/>
    <property type="project" value="UniProtKB-UniRule"/>
</dbReference>
<dbReference type="Pfam" id="PF01795">
    <property type="entry name" value="Methyltransf_5"/>
    <property type="match status" value="2"/>
</dbReference>
<evidence type="ECO:0000313" key="9">
    <source>
        <dbReference type="Proteomes" id="UP000264006"/>
    </source>
</evidence>
<dbReference type="InterPro" id="IPR023397">
    <property type="entry name" value="SAM-dep_MeTrfase_MraW_recog"/>
</dbReference>
<feature type="binding site" evidence="6">
    <location>
        <position position="83"/>
    </location>
    <ligand>
        <name>S-adenosyl-L-methionine</name>
        <dbReference type="ChEBI" id="CHEBI:59789"/>
    </ligand>
</feature>
<keyword evidence="4 6" id="KW-0808">Transferase</keyword>
<keyword evidence="2 6" id="KW-0698">rRNA processing</keyword>
<feature type="binding site" evidence="6">
    <location>
        <position position="113"/>
    </location>
    <ligand>
        <name>S-adenosyl-L-methionine</name>
        <dbReference type="ChEBI" id="CHEBI:59789"/>
    </ligand>
</feature>
<evidence type="ECO:0000256" key="4">
    <source>
        <dbReference type="ARBA" id="ARBA00022679"/>
    </source>
</evidence>
<dbReference type="Gene3D" id="1.10.150.170">
    <property type="entry name" value="Putative methyltransferase TM0872, insert domain"/>
    <property type="match status" value="1"/>
</dbReference>
<comment type="catalytic activity">
    <reaction evidence="6">
        <text>cytidine(1402) in 16S rRNA + S-adenosyl-L-methionine = N(4)-methylcytidine(1402) in 16S rRNA + S-adenosyl-L-homocysteine + H(+)</text>
        <dbReference type="Rhea" id="RHEA:42928"/>
        <dbReference type="Rhea" id="RHEA-COMP:10286"/>
        <dbReference type="Rhea" id="RHEA-COMP:10287"/>
        <dbReference type="ChEBI" id="CHEBI:15378"/>
        <dbReference type="ChEBI" id="CHEBI:57856"/>
        <dbReference type="ChEBI" id="CHEBI:59789"/>
        <dbReference type="ChEBI" id="CHEBI:74506"/>
        <dbReference type="ChEBI" id="CHEBI:82748"/>
        <dbReference type="EC" id="2.1.1.199"/>
    </reaction>
</comment>
<evidence type="ECO:0000256" key="2">
    <source>
        <dbReference type="ARBA" id="ARBA00022552"/>
    </source>
</evidence>
<comment type="function">
    <text evidence="6">Specifically methylates the N4 position of cytidine in position 1402 (C1402) of 16S rRNA.</text>
</comment>
<dbReference type="NCBIfam" id="TIGR00006">
    <property type="entry name" value="16S rRNA (cytosine(1402)-N(4))-methyltransferase RsmH"/>
    <property type="match status" value="1"/>
</dbReference>
<dbReference type="CDD" id="cd02440">
    <property type="entry name" value="AdoMet_MTases"/>
    <property type="match status" value="1"/>
</dbReference>
<dbReference type="SUPFAM" id="SSF81799">
    <property type="entry name" value="Putative methyltransferase TM0872, insert domain"/>
    <property type="match status" value="1"/>
</dbReference>
<dbReference type="KEGG" id="euz:DVS28_a2961"/>
<comment type="similarity">
    <text evidence="1 6">Belongs to the methyltransferase superfamily. RsmH family.</text>
</comment>
<feature type="binding site" evidence="6">
    <location>
        <position position="56"/>
    </location>
    <ligand>
        <name>S-adenosyl-L-methionine</name>
        <dbReference type="ChEBI" id="CHEBI:59789"/>
    </ligand>
</feature>
<keyword evidence="5 6" id="KW-0949">S-adenosyl-L-methionine</keyword>
<dbReference type="HAMAP" id="MF_01007">
    <property type="entry name" value="16SrRNA_methyltr_H"/>
    <property type="match status" value="1"/>
</dbReference>
<reference evidence="8 9" key="1">
    <citation type="submission" date="2018-09" db="EMBL/GenBank/DDBJ databases">
        <title>Complete genome sequence of Euzebya sp. DY32-46 isolated from seawater of Pacific Ocean.</title>
        <authorList>
            <person name="Xu L."/>
            <person name="Wu Y.-H."/>
            <person name="Xu X.-W."/>
        </authorList>
    </citation>
    <scope>NUCLEOTIDE SEQUENCE [LARGE SCALE GENOMIC DNA]</scope>
    <source>
        <strain evidence="8 9">DY32-46</strain>
    </source>
</reference>
<feature type="region of interest" description="Disordered" evidence="7">
    <location>
        <begin position="237"/>
        <end position="264"/>
    </location>
</feature>
<dbReference type="OrthoDB" id="9806637at2"/>
<sequence length="355" mass="38027">MASAPHDPVMVDRIVDLLAVTDDRPAVLVDCTLGAAGHAARLLAASGPNTHLVGFDRDPDALDLARRRLSAFADRVTLVHAPFDEFTEHVAPVVAQHGPLMGVLYDLGVSSMQLDTPGRGFSFRAFGPLDMRMDTTSPTTAAEFVNAASETELERILSEYGEESHARRIAQAIVANRPFTTTVGLADLIAQAMPRTQRRKDRAKGIHPATRSFQGLRIAVNSELERFGASLPQALELAAPAPGTSPRDGDVDGRGGRTANTSDRGGRIATLAYHSLEDRIAKRFFSDAADGCICPPGLPVCGCGRVPLLSHVSRKGERPSEEEVAANPRARSATLRVVERLSGDETPDDDQLGTR</sequence>
<evidence type="ECO:0000313" key="8">
    <source>
        <dbReference type="EMBL" id="AXV07640.1"/>
    </source>
</evidence>
<proteinExistence type="inferred from homology"/>
<dbReference type="InterPro" id="IPR002903">
    <property type="entry name" value="RsmH"/>
</dbReference>
<keyword evidence="9" id="KW-1185">Reference proteome</keyword>
<dbReference type="EMBL" id="CP031165">
    <property type="protein sequence ID" value="AXV07640.1"/>
    <property type="molecule type" value="Genomic_DNA"/>
</dbReference>
<comment type="subcellular location">
    <subcellularLocation>
        <location evidence="6">Cytoplasm</location>
    </subcellularLocation>
</comment>
<dbReference type="PANTHER" id="PTHR11265">
    <property type="entry name" value="S-ADENOSYL-METHYLTRANSFERASE MRAW"/>
    <property type="match status" value="1"/>
</dbReference>
<protein>
    <recommendedName>
        <fullName evidence="6">Ribosomal RNA small subunit methyltransferase H</fullName>
        <ecNumber evidence="6">2.1.1.199</ecNumber>
    </recommendedName>
    <alternativeName>
        <fullName evidence="6">16S rRNA m(4)C1402 methyltransferase</fullName>
    </alternativeName>
    <alternativeName>
        <fullName evidence="6">rRNA (cytosine-N(4)-)-methyltransferase RsmH</fullName>
    </alternativeName>
</protein>
<dbReference type="EC" id="2.1.1.199" evidence="6"/>
<name>A0A346XZJ3_9ACTN</name>
<accession>A0A346XZJ3</accession>